<dbReference type="AlphaFoldDB" id="A0A3D8H7H3"/>
<keyword evidence="2" id="KW-1185">Reference proteome</keyword>
<dbReference type="Proteomes" id="UP000256431">
    <property type="component" value="Unassembled WGS sequence"/>
</dbReference>
<comment type="caution">
    <text evidence="1">The sequence shown here is derived from an EMBL/GenBank/DDBJ whole genome shotgun (WGS) entry which is preliminary data.</text>
</comment>
<protein>
    <submittedName>
        <fullName evidence="1">Uncharacterized protein</fullName>
    </submittedName>
</protein>
<organism evidence="1 2">
    <name type="scientific">Marinobacter flavimaris</name>
    <dbReference type="NCBI Taxonomy" id="262076"/>
    <lineage>
        <taxon>Bacteria</taxon>
        <taxon>Pseudomonadati</taxon>
        <taxon>Pseudomonadota</taxon>
        <taxon>Gammaproteobacteria</taxon>
        <taxon>Pseudomonadales</taxon>
        <taxon>Marinobacteraceae</taxon>
        <taxon>Marinobacter</taxon>
    </lineage>
</organism>
<reference evidence="1 2" key="1">
    <citation type="submission" date="2018-08" db="EMBL/GenBank/DDBJ databases">
        <title>Genome sequence of Marinobacter flavimaris KCTC 12185.</title>
        <authorList>
            <person name="Chun J."/>
            <person name="Kim B.-Y."/>
            <person name="Choi S.-B."/>
            <person name="Kwak M.-J."/>
        </authorList>
    </citation>
    <scope>NUCLEOTIDE SEQUENCE [LARGE SCALE GENOMIC DNA]</scope>
    <source>
        <strain evidence="1 2">KCTC 12185</strain>
    </source>
</reference>
<sequence length="73" mass="8136">MAGGNQSWSGSSQGSEVILLRQLLQCFGSILQSTGRWEPPSETRCEYVLVRLAPPSMAPHSFRRRLPPTFANF</sequence>
<evidence type="ECO:0000313" key="1">
    <source>
        <dbReference type="EMBL" id="RDU42682.1"/>
    </source>
</evidence>
<dbReference type="EMBL" id="QRDH01000001">
    <property type="protein sequence ID" value="RDU42682.1"/>
    <property type="molecule type" value="Genomic_DNA"/>
</dbReference>
<name>A0A3D8H7H3_9GAMM</name>
<evidence type="ECO:0000313" key="2">
    <source>
        <dbReference type="Proteomes" id="UP000256431"/>
    </source>
</evidence>
<proteinExistence type="predicted"/>
<gene>
    <name evidence="1" type="ORF">DXI23_03140</name>
</gene>
<accession>A0A3D8H7H3</accession>